<feature type="domain" description="Gamma tubulin complex component protein N-terminal" evidence="7">
    <location>
        <begin position="2"/>
        <end position="234"/>
    </location>
</feature>
<dbReference type="EMBL" id="LGRX02012045">
    <property type="protein sequence ID" value="KAK3268055.1"/>
    <property type="molecule type" value="Genomic_DNA"/>
</dbReference>
<dbReference type="InterPro" id="IPR041470">
    <property type="entry name" value="GCP_N"/>
</dbReference>
<dbReference type="GO" id="GO:0000930">
    <property type="term" value="C:gamma-tubulin complex"/>
    <property type="evidence" value="ECO:0007669"/>
    <property type="project" value="TreeGrafter"/>
</dbReference>
<dbReference type="GO" id="GO:0043015">
    <property type="term" value="F:gamma-tubulin binding"/>
    <property type="evidence" value="ECO:0007669"/>
    <property type="project" value="InterPro"/>
</dbReference>
<feature type="region of interest" description="Disordered" evidence="6">
    <location>
        <begin position="237"/>
        <end position="262"/>
    </location>
</feature>
<evidence type="ECO:0000256" key="3">
    <source>
        <dbReference type="ARBA" id="ARBA00022701"/>
    </source>
</evidence>
<dbReference type="GO" id="GO:0000922">
    <property type="term" value="C:spindle pole"/>
    <property type="evidence" value="ECO:0007669"/>
    <property type="project" value="InterPro"/>
</dbReference>
<dbReference type="GO" id="GO:0000278">
    <property type="term" value="P:mitotic cell cycle"/>
    <property type="evidence" value="ECO:0007669"/>
    <property type="project" value="TreeGrafter"/>
</dbReference>
<dbReference type="GO" id="GO:0051321">
    <property type="term" value="P:meiotic cell cycle"/>
    <property type="evidence" value="ECO:0007669"/>
    <property type="project" value="TreeGrafter"/>
</dbReference>
<evidence type="ECO:0000256" key="5">
    <source>
        <dbReference type="RuleBase" id="RU363050"/>
    </source>
</evidence>
<keyword evidence="2 5" id="KW-0963">Cytoplasm</keyword>
<comment type="caution">
    <text evidence="8">The sequence shown here is derived from an EMBL/GenBank/DDBJ whole genome shotgun (WGS) entry which is preliminary data.</text>
</comment>
<dbReference type="GO" id="GO:0051225">
    <property type="term" value="P:spindle assembly"/>
    <property type="evidence" value="ECO:0007669"/>
    <property type="project" value="TreeGrafter"/>
</dbReference>
<name>A0AAE0L1A3_9CHLO</name>
<evidence type="ECO:0000313" key="9">
    <source>
        <dbReference type="Proteomes" id="UP001190700"/>
    </source>
</evidence>
<dbReference type="AlphaFoldDB" id="A0AAE0L1A3"/>
<evidence type="ECO:0000256" key="4">
    <source>
        <dbReference type="ARBA" id="ARBA00023212"/>
    </source>
</evidence>
<dbReference type="InterPro" id="IPR007259">
    <property type="entry name" value="GCP"/>
</dbReference>
<dbReference type="Pfam" id="PF17681">
    <property type="entry name" value="GCP_N_terminal"/>
    <property type="match status" value="1"/>
</dbReference>
<proteinExistence type="inferred from homology"/>
<comment type="function">
    <text evidence="5">Component of the gamma-tubulin ring complex (gTuRC) which mediates microtubule nucleation.</text>
</comment>
<keyword evidence="4 5" id="KW-0206">Cytoskeleton</keyword>
<dbReference type="GO" id="GO:0005874">
    <property type="term" value="C:microtubule"/>
    <property type="evidence" value="ECO:0007669"/>
    <property type="project" value="UniProtKB-KW"/>
</dbReference>
<gene>
    <name evidence="8" type="ORF">CYMTET_23428</name>
</gene>
<evidence type="ECO:0000256" key="6">
    <source>
        <dbReference type="SAM" id="MobiDB-lite"/>
    </source>
</evidence>
<sequence length="262" mass="29164">MLHELLLAFLGHTGDIFQIVPPSQSADKNGGIQQHPGTIQLAPDIPLAEEAEKYRLNQLAAIGYDYLQLELFVDREQDMVFSSLGSEGEQLAKHLSVYRRAFATGVEEVLRTYRAAVLRLEQEIVRTPGCTPMPLTKVQLILSDFFIILPQLHSLVRELLSRKLCGGALLQHLYDRATNGIPVLQSCIQRILWHCNQVWYKQLIAWMIHGVLPSQNNEFLIVRSSANSAASAASSAADADSTLEWHTGEPHPPKVPVTATRP</sequence>
<dbReference type="PANTHER" id="PTHR19302">
    <property type="entry name" value="GAMMA TUBULIN COMPLEX PROTEIN"/>
    <property type="match status" value="1"/>
</dbReference>
<keyword evidence="3 5" id="KW-0493">Microtubule</keyword>
<keyword evidence="9" id="KW-1185">Reference proteome</keyword>
<evidence type="ECO:0000313" key="8">
    <source>
        <dbReference type="EMBL" id="KAK3268055.1"/>
    </source>
</evidence>
<evidence type="ECO:0000259" key="7">
    <source>
        <dbReference type="Pfam" id="PF17681"/>
    </source>
</evidence>
<organism evidence="8 9">
    <name type="scientific">Cymbomonas tetramitiformis</name>
    <dbReference type="NCBI Taxonomy" id="36881"/>
    <lineage>
        <taxon>Eukaryota</taxon>
        <taxon>Viridiplantae</taxon>
        <taxon>Chlorophyta</taxon>
        <taxon>Pyramimonadophyceae</taxon>
        <taxon>Pyramimonadales</taxon>
        <taxon>Pyramimonadaceae</taxon>
        <taxon>Cymbomonas</taxon>
    </lineage>
</organism>
<dbReference type="GO" id="GO:0007020">
    <property type="term" value="P:microtubule nucleation"/>
    <property type="evidence" value="ECO:0007669"/>
    <property type="project" value="InterPro"/>
</dbReference>
<comment type="similarity">
    <text evidence="5">Belongs to the TUBGCP family.</text>
</comment>
<comment type="subcellular location">
    <subcellularLocation>
        <location evidence="1 5">Cytoplasm</location>
        <location evidence="1 5">Cytoskeleton</location>
        <location evidence="1 5">Microtubule organizing center</location>
    </subcellularLocation>
</comment>
<dbReference type="Proteomes" id="UP001190700">
    <property type="component" value="Unassembled WGS sequence"/>
</dbReference>
<dbReference type="GO" id="GO:0051011">
    <property type="term" value="F:microtubule minus-end binding"/>
    <property type="evidence" value="ECO:0007669"/>
    <property type="project" value="TreeGrafter"/>
</dbReference>
<reference evidence="8 9" key="1">
    <citation type="journal article" date="2015" name="Genome Biol. Evol.">
        <title>Comparative Genomics of a Bacterivorous Green Alga Reveals Evolutionary Causalities and Consequences of Phago-Mixotrophic Mode of Nutrition.</title>
        <authorList>
            <person name="Burns J.A."/>
            <person name="Paasch A."/>
            <person name="Narechania A."/>
            <person name="Kim E."/>
        </authorList>
    </citation>
    <scope>NUCLEOTIDE SEQUENCE [LARGE SCALE GENOMIC DNA]</scope>
    <source>
        <strain evidence="8 9">PLY_AMNH</strain>
    </source>
</reference>
<accession>A0AAE0L1A3</accession>
<dbReference type="GO" id="GO:0031122">
    <property type="term" value="P:cytoplasmic microtubule organization"/>
    <property type="evidence" value="ECO:0007669"/>
    <property type="project" value="TreeGrafter"/>
</dbReference>
<evidence type="ECO:0000256" key="1">
    <source>
        <dbReference type="ARBA" id="ARBA00004267"/>
    </source>
</evidence>
<protein>
    <recommendedName>
        <fullName evidence="5">Gamma-tubulin complex component</fullName>
    </recommendedName>
</protein>
<dbReference type="PANTHER" id="PTHR19302:SF27">
    <property type="entry name" value="GAMMA-TUBULIN COMPLEX COMPONENT 4"/>
    <property type="match status" value="1"/>
</dbReference>
<evidence type="ECO:0000256" key="2">
    <source>
        <dbReference type="ARBA" id="ARBA00022490"/>
    </source>
</evidence>